<evidence type="ECO:0000313" key="2">
    <source>
        <dbReference type="Proteomes" id="UP001148786"/>
    </source>
</evidence>
<name>A0A9W8JZQ1_9AGAR</name>
<accession>A0A9W8JZQ1</accession>
<dbReference type="Proteomes" id="UP001148786">
    <property type="component" value="Unassembled WGS sequence"/>
</dbReference>
<sequence length="247" mass="28541">MVNMSVTIDDRGSTSSSPRLPLELERDIFEIAAYQDLGSAYQLLFVAKRVYQWIEPMVYRVLLRFTTKPTRLRSSLRSCPLLDQCQTDQEPSPRLKQVSSYTTHLMVQDVHANVANEILKLHSRVQDLALWAISGSHRQLAHTLTTLRLQRLSTSLDKLLLQDDGLQFDPTLFPYLTHLDIVDAGEYRDRVFSKLHLLPRLSHFAWSTVFFVISSDIEEAIKTLLRDSLTLKLLILCPTMQFCFERF</sequence>
<evidence type="ECO:0000313" key="1">
    <source>
        <dbReference type="EMBL" id="KAJ3508525.1"/>
    </source>
</evidence>
<keyword evidence="2" id="KW-1185">Reference proteome</keyword>
<protein>
    <submittedName>
        <fullName evidence="1">Uncharacterized protein</fullName>
    </submittedName>
</protein>
<comment type="caution">
    <text evidence="1">The sequence shown here is derived from an EMBL/GenBank/DDBJ whole genome shotgun (WGS) entry which is preliminary data.</text>
</comment>
<dbReference type="OrthoDB" id="3070099at2759"/>
<reference evidence="1" key="1">
    <citation type="submission" date="2022-07" db="EMBL/GenBank/DDBJ databases">
        <title>Genome Sequence of Agrocybe chaxingu.</title>
        <authorList>
            <person name="Buettner E."/>
        </authorList>
    </citation>
    <scope>NUCLEOTIDE SEQUENCE</scope>
    <source>
        <strain evidence="1">MP-N11</strain>
    </source>
</reference>
<organism evidence="1 2">
    <name type="scientific">Agrocybe chaxingu</name>
    <dbReference type="NCBI Taxonomy" id="84603"/>
    <lineage>
        <taxon>Eukaryota</taxon>
        <taxon>Fungi</taxon>
        <taxon>Dikarya</taxon>
        <taxon>Basidiomycota</taxon>
        <taxon>Agaricomycotina</taxon>
        <taxon>Agaricomycetes</taxon>
        <taxon>Agaricomycetidae</taxon>
        <taxon>Agaricales</taxon>
        <taxon>Agaricineae</taxon>
        <taxon>Strophariaceae</taxon>
        <taxon>Agrocybe</taxon>
    </lineage>
</organism>
<gene>
    <name evidence="1" type="ORF">NLJ89_g5702</name>
</gene>
<dbReference type="AlphaFoldDB" id="A0A9W8JZQ1"/>
<dbReference type="EMBL" id="JANKHO010000554">
    <property type="protein sequence ID" value="KAJ3508525.1"/>
    <property type="molecule type" value="Genomic_DNA"/>
</dbReference>
<proteinExistence type="predicted"/>